<name>A0A1T4JW27_9BACT</name>
<keyword evidence="1" id="KW-1005">Bacterial flagellum biogenesis</keyword>
<dbReference type="EMBL" id="FUWR01000001">
    <property type="protein sequence ID" value="SJZ34376.1"/>
    <property type="molecule type" value="Genomic_DNA"/>
</dbReference>
<keyword evidence="2" id="KW-0694">RNA-binding</keyword>
<keyword evidence="4" id="KW-1185">Reference proteome</keyword>
<sequence length="132" mass="14461">MALKLSLKPNERVIIGGAVISNGSAAAAFTVENNVPVLREKDILTEAQADTYCKKIYLAVQLMYLAEVPNVDLAQLYSQLASDLLVAVPGTKDLISGITSYILEGKYYQALKQAQQLIQYEEELLTHVPESC</sequence>
<reference evidence="4" key="1">
    <citation type="submission" date="2017-02" db="EMBL/GenBank/DDBJ databases">
        <authorList>
            <person name="Varghese N."/>
            <person name="Submissions S."/>
        </authorList>
    </citation>
    <scope>NUCLEOTIDE SEQUENCE [LARGE SCALE GENOMIC DNA]</scope>
    <source>
        <strain evidence="4">ATCC BAA-34</strain>
    </source>
</reference>
<dbReference type="GO" id="GO:1902209">
    <property type="term" value="P:negative regulation of bacterial-type flagellum assembly"/>
    <property type="evidence" value="ECO:0007669"/>
    <property type="project" value="InterPro"/>
</dbReference>
<evidence type="ECO:0000256" key="1">
    <source>
        <dbReference type="ARBA" id="ARBA00022795"/>
    </source>
</evidence>
<evidence type="ECO:0000313" key="3">
    <source>
        <dbReference type="EMBL" id="SJZ34376.1"/>
    </source>
</evidence>
<protein>
    <submittedName>
        <fullName evidence="3">Flagellar protein FlbT</fullName>
    </submittedName>
</protein>
<dbReference type="OrthoDB" id="8561314at2"/>
<dbReference type="Proteomes" id="UP000190102">
    <property type="component" value="Unassembled WGS sequence"/>
</dbReference>
<proteinExistence type="predicted"/>
<gene>
    <name evidence="3" type="ORF">SAMN02745119_00115</name>
</gene>
<organism evidence="3 4">
    <name type="scientific">Trichlorobacter thiogenes</name>
    <dbReference type="NCBI Taxonomy" id="115783"/>
    <lineage>
        <taxon>Bacteria</taxon>
        <taxon>Pseudomonadati</taxon>
        <taxon>Thermodesulfobacteriota</taxon>
        <taxon>Desulfuromonadia</taxon>
        <taxon>Geobacterales</taxon>
        <taxon>Geobacteraceae</taxon>
        <taxon>Trichlorobacter</taxon>
    </lineage>
</organism>
<dbReference type="STRING" id="115783.SAMN02745119_00115"/>
<evidence type="ECO:0000256" key="2">
    <source>
        <dbReference type="ARBA" id="ARBA00022884"/>
    </source>
</evidence>
<dbReference type="InterPro" id="IPR009967">
    <property type="entry name" value="Flagellum_FlbT"/>
</dbReference>
<keyword evidence="3" id="KW-0969">Cilium</keyword>
<dbReference type="GO" id="GO:0006402">
    <property type="term" value="P:mRNA catabolic process"/>
    <property type="evidence" value="ECO:0007669"/>
    <property type="project" value="InterPro"/>
</dbReference>
<dbReference type="GO" id="GO:0048027">
    <property type="term" value="F:mRNA 5'-UTR binding"/>
    <property type="evidence" value="ECO:0007669"/>
    <property type="project" value="InterPro"/>
</dbReference>
<keyword evidence="3" id="KW-0966">Cell projection</keyword>
<accession>A0A1T4JW27</accession>
<dbReference type="RefSeq" id="WP_078788432.1">
    <property type="nucleotide sequence ID" value="NZ_FUWR01000001.1"/>
</dbReference>
<dbReference type="AlphaFoldDB" id="A0A1T4JW27"/>
<dbReference type="Pfam" id="PF07378">
    <property type="entry name" value="FlbT"/>
    <property type="match status" value="1"/>
</dbReference>
<keyword evidence="3" id="KW-0282">Flagellum</keyword>
<evidence type="ECO:0000313" key="4">
    <source>
        <dbReference type="Proteomes" id="UP000190102"/>
    </source>
</evidence>